<reference evidence="1" key="2">
    <citation type="submission" date="2023-05" db="EMBL/GenBank/DDBJ databases">
        <authorList>
            <consortium name="Lawrence Berkeley National Laboratory"/>
            <person name="Steindorff A."/>
            <person name="Hensen N."/>
            <person name="Bonometti L."/>
            <person name="Westerberg I."/>
            <person name="Brannstrom I.O."/>
            <person name="Guillou S."/>
            <person name="Cros-Aarteil S."/>
            <person name="Calhoun S."/>
            <person name="Haridas S."/>
            <person name="Kuo A."/>
            <person name="Mondo S."/>
            <person name="Pangilinan J."/>
            <person name="Riley R."/>
            <person name="Labutti K."/>
            <person name="Andreopoulos B."/>
            <person name="Lipzen A."/>
            <person name="Chen C."/>
            <person name="Yanf M."/>
            <person name="Daum C."/>
            <person name="Ng V."/>
            <person name="Clum A."/>
            <person name="Ohm R."/>
            <person name="Martin F."/>
            <person name="Silar P."/>
            <person name="Natvig D."/>
            <person name="Lalanne C."/>
            <person name="Gautier V."/>
            <person name="Ament-Velasquez S.L."/>
            <person name="Kruys A."/>
            <person name="Hutchinson M.I."/>
            <person name="Powell A.J."/>
            <person name="Barry K."/>
            <person name="Miller A.N."/>
            <person name="Grigoriev I.V."/>
            <person name="Debuchy R."/>
            <person name="Gladieux P."/>
            <person name="Thoren M.H."/>
            <person name="Johannesson H."/>
        </authorList>
    </citation>
    <scope>NUCLEOTIDE SEQUENCE</scope>
    <source>
        <strain evidence="1">CBS 731.68</strain>
    </source>
</reference>
<gene>
    <name evidence="1" type="ORF">N657DRAFT_326476</name>
</gene>
<reference evidence="1" key="1">
    <citation type="journal article" date="2023" name="Mol. Phylogenet. Evol.">
        <title>Genome-scale phylogeny and comparative genomics of the fungal order Sordariales.</title>
        <authorList>
            <person name="Hensen N."/>
            <person name="Bonometti L."/>
            <person name="Westerberg I."/>
            <person name="Brannstrom I.O."/>
            <person name="Guillou S."/>
            <person name="Cros-Aarteil S."/>
            <person name="Calhoun S."/>
            <person name="Haridas S."/>
            <person name="Kuo A."/>
            <person name="Mondo S."/>
            <person name="Pangilinan J."/>
            <person name="Riley R."/>
            <person name="LaButti K."/>
            <person name="Andreopoulos B."/>
            <person name="Lipzen A."/>
            <person name="Chen C."/>
            <person name="Yan M."/>
            <person name="Daum C."/>
            <person name="Ng V."/>
            <person name="Clum A."/>
            <person name="Steindorff A."/>
            <person name="Ohm R.A."/>
            <person name="Martin F."/>
            <person name="Silar P."/>
            <person name="Natvig D.O."/>
            <person name="Lalanne C."/>
            <person name="Gautier V."/>
            <person name="Ament-Velasquez S.L."/>
            <person name="Kruys A."/>
            <person name="Hutchinson M.I."/>
            <person name="Powell A.J."/>
            <person name="Barry K."/>
            <person name="Miller A.N."/>
            <person name="Grigoriev I.V."/>
            <person name="Debuchy R."/>
            <person name="Gladieux P."/>
            <person name="Hiltunen Thoren M."/>
            <person name="Johannesson H."/>
        </authorList>
    </citation>
    <scope>NUCLEOTIDE SEQUENCE</scope>
    <source>
        <strain evidence="1">CBS 731.68</strain>
    </source>
</reference>
<keyword evidence="2" id="KW-1185">Reference proteome</keyword>
<dbReference type="RefSeq" id="XP_062642598.1">
    <property type="nucleotide sequence ID" value="XM_062786831.1"/>
</dbReference>
<dbReference type="EMBL" id="MU853259">
    <property type="protein sequence ID" value="KAK4118825.1"/>
    <property type="molecule type" value="Genomic_DNA"/>
</dbReference>
<dbReference type="AlphaFoldDB" id="A0AAN6TRJ8"/>
<accession>A0AAN6TRJ8</accession>
<dbReference type="GeneID" id="87823601"/>
<name>A0AAN6TRJ8_9PEZI</name>
<protein>
    <submittedName>
        <fullName evidence="1">Uncharacterized protein</fullName>
    </submittedName>
</protein>
<evidence type="ECO:0000313" key="1">
    <source>
        <dbReference type="EMBL" id="KAK4118825.1"/>
    </source>
</evidence>
<proteinExistence type="predicted"/>
<evidence type="ECO:0000313" key="2">
    <source>
        <dbReference type="Proteomes" id="UP001302602"/>
    </source>
</evidence>
<sequence length="265" mass="29916">MYHTREASDSRDKVYALLGMSSDRQQYPQLLPDYRTSLGDLLRTFINSVVSEQLEVTTWDDEEFCVIEGRGYVAGVVSVVQSDRMMHDRQRIDVSLIVGSTQRAQETRWTLPPLAKQIRSSDLICILQDASTPTIIMPHADYCEVIAISVPMGIGEQWPPGFGNVHVDPMNLSTTGIPYNLLLSWDRKMSGQNGEAEAVDFASLVRKQLPKHSQKTEVQDWVKGVTRWQNTGRLVGDLNEWEDAQLTNLREELELLRSVTGSGTY</sequence>
<comment type="caution">
    <text evidence="1">The sequence shown here is derived from an EMBL/GenBank/DDBJ whole genome shotgun (WGS) entry which is preliminary data.</text>
</comment>
<organism evidence="1 2">
    <name type="scientific">Parathielavia appendiculata</name>
    <dbReference type="NCBI Taxonomy" id="2587402"/>
    <lineage>
        <taxon>Eukaryota</taxon>
        <taxon>Fungi</taxon>
        <taxon>Dikarya</taxon>
        <taxon>Ascomycota</taxon>
        <taxon>Pezizomycotina</taxon>
        <taxon>Sordariomycetes</taxon>
        <taxon>Sordariomycetidae</taxon>
        <taxon>Sordariales</taxon>
        <taxon>Chaetomiaceae</taxon>
        <taxon>Parathielavia</taxon>
    </lineage>
</organism>
<dbReference type="Proteomes" id="UP001302602">
    <property type="component" value="Unassembled WGS sequence"/>
</dbReference>